<dbReference type="EMBL" id="AH013300">
    <property type="protein sequence ID" value="AAQ93587.1"/>
    <property type="molecule type" value="Genomic_DNA"/>
</dbReference>
<evidence type="ECO:0000313" key="2">
    <source>
        <dbReference type="EMBL" id="AAQ93587.1"/>
    </source>
</evidence>
<proteinExistence type="predicted"/>
<dbReference type="AlphaFoldDB" id="Q6TMN6"/>
<sequence>MSGLRPRDVPVQHSFRLDGDAPRGECTAGRGLLTLDGLRPAGHVLFHRLIEQEVRGQAGCTHCSFETGTASWPGSAAAIGPYTSPAADAQAPIRDVRAAMSREWRRRAGSSGVVVTRRTMPRLSIQG</sequence>
<name>Q6TMN6_STRCL</name>
<keyword evidence="2" id="KW-0614">Plasmid</keyword>
<dbReference type="KEGG" id="sclf:BB341_30520"/>
<geneLocation type="plasmid" evidence="2">
    <name>pSCL2</name>
</geneLocation>
<reference evidence="2" key="1">
    <citation type="submission" date="2003-09" db="EMBL/GenBank/DDBJ databases">
        <title>Characterization of pSCL2, a giant linear plasmid in Streptomyces clavuligerus.</title>
        <authorList>
            <person name="Wu W."/>
            <person name="Roy K.L."/>
        </authorList>
    </citation>
    <scope>NUCLEOTIDE SEQUENCE</scope>
    <source>
        <plasmid evidence="2">pSCL2</plasmid>
    </source>
</reference>
<accession>B5H229</accession>
<protein>
    <submittedName>
        <fullName evidence="2">Uncharacterized protein</fullName>
    </submittedName>
</protein>
<organism evidence="2">
    <name type="scientific">Streptomyces clavuligerus</name>
    <dbReference type="NCBI Taxonomy" id="1901"/>
    <lineage>
        <taxon>Bacteria</taxon>
        <taxon>Bacillati</taxon>
        <taxon>Actinomycetota</taxon>
        <taxon>Actinomycetes</taxon>
        <taxon>Kitasatosporales</taxon>
        <taxon>Streptomycetaceae</taxon>
        <taxon>Streptomyces</taxon>
    </lineage>
</organism>
<feature type="region of interest" description="Disordered" evidence="1">
    <location>
        <begin position="1"/>
        <end position="20"/>
    </location>
</feature>
<gene>
    <name evidence="2" type="ORF">pSCL2.8.25.2</name>
</gene>
<evidence type="ECO:0000256" key="1">
    <source>
        <dbReference type="SAM" id="MobiDB-lite"/>
    </source>
</evidence>
<accession>Q6TMN6</accession>